<dbReference type="InterPro" id="IPR011227">
    <property type="entry name" value="UCP029730"/>
</dbReference>
<gene>
    <name evidence="1" type="ordered locus">Xaut_1548</name>
</gene>
<dbReference type="HOGENOM" id="CLU_079628_0_0_5"/>
<dbReference type="KEGG" id="xau:Xaut_1548"/>
<name>A7IFK3_XANP2</name>
<keyword evidence="2" id="KW-1185">Reference proteome</keyword>
<dbReference type="EMBL" id="CP000781">
    <property type="protein sequence ID" value="ABS66796.1"/>
    <property type="molecule type" value="Genomic_DNA"/>
</dbReference>
<dbReference type="STRING" id="78245.Xaut_1548"/>
<dbReference type="PhylomeDB" id="A7IFK3"/>
<proteinExistence type="predicted"/>
<dbReference type="SUPFAM" id="SSF53187">
    <property type="entry name" value="Zn-dependent exopeptidases"/>
    <property type="match status" value="1"/>
</dbReference>
<dbReference type="AlphaFoldDB" id="A7IFK3"/>
<evidence type="ECO:0000313" key="1">
    <source>
        <dbReference type="EMBL" id="ABS66796.1"/>
    </source>
</evidence>
<dbReference type="Pfam" id="PF05013">
    <property type="entry name" value="FGase"/>
    <property type="match status" value="1"/>
</dbReference>
<dbReference type="eggNOG" id="COG3931">
    <property type="taxonomic scope" value="Bacteria"/>
</dbReference>
<evidence type="ECO:0000313" key="2">
    <source>
        <dbReference type="Proteomes" id="UP000002417"/>
    </source>
</evidence>
<reference evidence="1 2" key="1">
    <citation type="submission" date="2007-07" db="EMBL/GenBank/DDBJ databases">
        <title>Complete sequence of chromosome of Xanthobacter autotrophicus Py2.</title>
        <authorList>
            <consortium name="US DOE Joint Genome Institute"/>
            <person name="Copeland A."/>
            <person name="Lucas S."/>
            <person name="Lapidus A."/>
            <person name="Barry K."/>
            <person name="Glavina del Rio T."/>
            <person name="Hammon N."/>
            <person name="Israni S."/>
            <person name="Dalin E."/>
            <person name="Tice H."/>
            <person name="Pitluck S."/>
            <person name="Sims D."/>
            <person name="Brettin T."/>
            <person name="Bruce D."/>
            <person name="Detter J.C."/>
            <person name="Han C."/>
            <person name="Tapia R."/>
            <person name="Brainard J."/>
            <person name="Schmutz J."/>
            <person name="Larimer F."/>
            <person name="Land M."/>
            <person name="Hauser L."/>
            <person name="Kyrpides N."/>
            <person name="Kim E."/>
            <person name="Ensigns S.A."/>
            <person name="Richardson P."/>
        </authorList>
    </citation>
    <scope>NUCLEOTIDE SEQUENCE [LARGE SCALE GENOMIC DNA]</scope>
    <source>
        <strain evidence="2">ATCC BAA-1158 / Py2</strain>
    </source>
</reference>
<sequence length="267" mass="29252">MDRTVSLLADDEMPPVTVFNAEGASAFLIVADHAGNAFPRSMGRLGISEADRVRHIAWDIGIAGVCRTLAERLDATLIQQNYSRLIIDCNRPPSVPSSIPQQSEATPIPGNLGLGEAERTLRERDFFRPYHARIAAELDERAKAGRPTVLIAMHSFTPSYHGVARPWHVGVLYNRDTRFASAILAALRQESGLIVGDNEPYSVDDTTDYTIPVHGERRGLLHTGIEIRQDLIIEPAGQTDWAERMARVLASALETCPPEQSPGPLAS</sequence>
<accession>A7IFK3</accession>
<keyword evidence="1" id="KW-0378">Hydrolase</keyword>
<organism evidence="1 2">
    <name type="scientific">Xanthobacter autotrophicus (strain ATCC BAA-1158 / Py2)</name>
    <dbReference type="NCBI Taxonomy" id="78245"/>
    <lineage>
        <taxon>Bacteria</taxon>
        <taxon>Pseudomonadati</taxon>
        <taxon>Pseudomonadota</taxon>
        <taxon>Alphaproteobacteria</taxon>
        <taxon>Hyphomicrobiales</taxon>
        <taxon>Xanthobacteraceae</taxon>
        <taxon>Xanthobacter</taxon>
    </lineage>
</organism>
<protein>
    <submittedName>
        <fullName evidence="1">N-formylglutamate amidohydrolase</fullName>
    </submittedName>
</protein>
<dbReference type="InterPro" id="IPR007709">
    <property type="entry name" value="N-FG_amidohydro"/>
</dbReference>
<dbReference type="Proteomes" id="UP000002417">
    <property type="component" value="Chromosome"/>
</dbReference>
<dbReference type="Gene3D" id="3.40.630.40">
    <property type="entry name" value="Zn-dependent exopeptidases"/>
    <property type="match status" value="1"/>
</dbReference>
<dbReference type="GO" id="GO:0016787">
    <property type="term" value="F:hydrolase activity"/>
    <property type="evidence" value="ECO:0007669"/>
    <property type="project" value="UniProtKB-KW"/>
</dbReference>
<dbReference type="PIRSF" id="PIRSF029730">
    <property type="entry name" value="UCP029730"/>
    <property type="match status" value="1"/>
</dbReference>